<gene>
    <name evidence="1" type="ORF">OS493_039895</name>
</gene>
<name>A0A9X0D1Q2_9CNID</name>
<feature type="non-terminal residue" evidence="1">
    <location>
        <position position="1"/>
    </location>
</feature>
<reference evidence="1" key="1">
    <citation type="submission" date="2023-01" db="EMBL/GenBank/DDBJ databases">
        <title>Genome assembly of the deep-sea coral Lophelia pertusa.</title>
        <authorList>
            <person name="Herrera S."/>
            <person name="Cordes E."/>
        </authorList>
    </citation>
    <scope>NUCLEOTIDE SEQUENCE</scope>
    <source>
        <strain evidence="1">USNM1676648</strain>
        <tissue evidence="1">Polyp</tissue>
    </source>
</reference>
<proteinExistence type="predicted"/>
<dbReference type="Proteomes" id="UP001163046">
    <property type="component" value="Unassembled WGS sequence"/>
</dbReference>
<evidence type="ECO:0000313" key="2">
    <source>
        <dbReference type="Proteomes" id="UP001163046"/>
    </source>
</evidence>
<dbReference type="AlphaFoldDB" id="A0A9X0D1Q2"/>
<sequence>YLDNLQLTTLNTTNATNQTDSCYLAGRNITLGIAATAFTMSFLNRIGKYLSGDRNCNGSVQRAKDNPQLPNPESSCV</sequence>
<organism evidence="1 2">
    <name type="scientific">Desmophyllum pertusum</name>
    <dbReference type="NCBI Taxonomy" id="174260"/>
    <lineage>
        <taxon>Eukaryota</taxon>
        <taxon>Metazoa</taxon>
        <taxon>Cnidaria</taxon>
        <taxon>Anthozoa</taxon>
        <taxon>Hexacorallia</taxon>
        <taxon>Scleractinia</taxon>
        <taxon>Caryophylliina</taxon>
        <taxon>Caryophylliidae</taxon>
        <taxon>Desmophyllum</taxon>
    </lineage>
</organism>
<evidence type="ECO:0000313" key="1">
    <source>
        <dbReference type="EMBL" id="KAJ7381644.1"/>
    </source>
</evidence>
<protein>
    <submittedName>
        <fullName evidence="1">Uncharacterized protein</fullName>
    </submittedName>
</protein>
<keyword evidence="2" id="KW-1185">Reference proteome</keyword>
<accession>A0A9X0D1Q2</accession>
<dbReference type="EMBL" id="MU826127">
    <property type="protein sequence ID" value="KAJ7381644.1"/>
    <property type="molecule type" value="Genomic_DNA"/>
</dbReference>
<comment type="caution">
    <text evidence="1">The sequence shown here is derived from an EMBL/GenBank/DDBJ whole genome shotgun (WGS) entry which is preliminary data.</text>
</comment>